<feature type="compositionally biased region" description="Polar residues" evidence="1">
    <location>
        <begin position="380"/>
        <end position="389"/>
    </location>
</feature>
<evidence type="ECO:0000256" key="2">
    <source>
        <dbReference type="SAM" id="SignalP"/>
    </source>
</evidence>
<reference evidence="4" key="1">
    <citation type="submission" date="2017-02" db="UniProtKB">
        <authorList>
            <consortium name="WormBaseParasite"/>
        </authorList>
    </citation>
    <scope>IDENTIFICATION</scope>
</reference>
<dbReference type="AlphaFoldDB" id="A0A0N4ZSI7"/>
<feature type="compositionally biased region" description="Polar residues" evidence="1">
    <location>
        <begin position="129"/>
        <end position="143"/>
    </location>
</feature>
<dbReference type="STRING" id="131310.A0A0N4ZSI7"/>
<evidence type="ECO:0000313" key="4">
    <source>
        <dbReference type="WBParaSite" id="PTRK_0001146800.1"/>
    </source>
</evidence>
<evidence type="ECO:0000313" key="3">
    <source>
        <dbReference type="Proteomes" id="UP000038045"/>
    </source>
</evidence>
<accession>A0A0N4ZSI7</accession>
<feature type="region of interest" description="Disordered" evidence="1">
    <location>
        <begin position="363"/>
        <end position="424"/>
    </location>
</feature>
<feature type="signal peptide" evidence="2">
    <location>
        <begin position="1"/>
        <end position="24"/>
    </location>
</feature>
<evidence type="ECO:0000256" key="1">
    <source>
        <dbReference type="SAM" id="MobiDB-lite"/>
    </source>
</evidence>
<feature type="chain" id="PRO_5005892373" evidence="2">
    <location>
        <begin position="25"/>
        <end position="820"/>
    </location>
</feature>
<name>A0A0N4ZSI7_PARTI</name>
<organism evidence="3 4">
    <name type="scientific">Parastrongyloides trichosuri</name>
    <name type="common">Possum-specific nematode worm</name>
    <dbReference type="NCBI Taxonomy" id="131310"/>
    <lineage>
        <taxon>Eukaryota</taxon>
        <taxon>Metazoa</taxon>
        <taxon>Ecdysozoa</taxon>
        <taxon>Nematoda</taxon>
        <taxon>Chromadorea</taxon>
        <taxon>Rhabditida</taxon>
        <taxon>Tylenchina</taxon>
        <taxon>Panagrolaimomorpha</taxon>
        <taxon>Strongyloidoidea</taxon>
        <taxon>Strongyloididae</taxon>
        <taxon>Parastrongyloides</taxon>
    </lineage>
</organism>
<dbReference type="Proteomes" id="UP000038045">
    <property type="component" value="Unplaced"/>
</dbReference>
<sequence>MFIIKNKLLFSSLVWIFGTSKILADYSHYAASQLARPGNQLSSPQYIQPYYHSANDYENRNYEFWYENKPMPHYHGSVPIVIHQHYTQTEQFVDDDSYITDPPNFSLKKAKKTTQKLLKTIENSSYNENSITKTYNDPSNLRTSGPKINEDMKTNDYDKLTNLKTTGSQINANIFEITSHPKPPGKRINEDTKINDYDNPLNLNPPVSKTYTNSFDKVSHPKPPGTRINDDIKINTFNKPLNPTIPGSRTGDYLDDGYPDILLPKVDASKSFTGKEPSSHKTIVQKQLTKSEEKLLKEIEDEITMEDNKKGKSISIEDITLTKNVKENNVFGDENYKKNKKVTTDIIGTSVTSIKSLEKNTKYGNLAPGTQPNPMPNLPKVSTSGNTYNNKEKSDENKTIFGNEITNIEPDNDKNLGSDYMDDLDKMSTREGKTLAPFSSSNYGKSKENVGVDYDLISKPSNNKKSSNEHKESGDFFDENDNLFETKKYTGSNKDRKTNVEPSFIKERKTNVETSFPNDDKFGSNKKCCACCKKDILTSEISSPRNDFTQVVRNPSGPVPILTNTGPYGNNGLDINNRPFSNNVANIVTQPYIPTGAELAARYGVPYPSMVSQGGSCGSLAIPCIPIPYIPPPCCITPPPKCCLPTIPCCPKIEVSCCAQKAICCQPVPSQYQQQRTSCGACNSKTLTKYRTKRNTCLPCKNKNRSKRSDFLETLYSDVNHHERVKRFGCIPCLHRRAKRTPFNSNCQSCTGNGRSKRSINCSLCNNRSSPTILNRLKRESSMETYGYDNIFNCDKSCCDYSKCNEINAKPLKGQMKMKN</sequence>
<feature type="region of interest" description="Disordered" evidence="1">
    <location>
        <begin position="455"/>
        <end position="478"/>
    </location>
</feature>
<keyword evidence="2" id="KW-0732">Signal</keyword>
<protein>
    <submittedName>
        <fullName evidence="4">GATA-type domain-containing protein</fullName>
    </submittedName>
</protein>
<keyword evidence="3" id="KW-1185">Reference proteome</keyword>
<feature type="region of interest" description="Disordered" evidence="1">
    <location>
        <begin position="129"/>
        <end position="153"/>
    </location>
</feature>
<dbReference type="WBParaSite" id="PTRK_0001146800.1">
    <property type="protein sequence ID" value="PTRK_0001146800.1"/>
    <property type="gene ID" value="PTRK_0001146800"/>
</dbReference>
<proteinExistence type="predicted"/>